<organism evidence="5 6">
    <name type="scientific">Marinobacterium aestuarii</name>
    <dbReference type="NCBI Taxonomy" id="1821621"/>
    <lineage>
        <taxon>Bacteria</taxon>
        <taxon>Pseudomonadati</taxon>
        <taxon>Pseudomonadota</taxon>
        <taxon>Gammaproteobacteria</taxon>
        <taxon>Oceanospirillales</taxon>
        <taxon>Oceanospirillaceae</taxon>
        <taxon>Marinobacterium</taxon>
    </lineage>
</organism>
<dbReference type="RefSeq" id="WP_067384209.1">
    <property type="nucleotide sequence ID" value="NZ_CP015839.1"/>
</dbReference>
<dbReference type="GO" id="GO:0022857">
    <property type="term" value="F:transmembrane transporter activity"/>
    <property type="evidence" value="ECO:0007669"/>
    <property type="project" value="TreeGrafter"/>
</dbReference>
<dbReference type="InterPro" id="IPR003593">
    <property type="entry name" value="AAA+_ATPase"/>
</dbReference>
<dbReference type="SMART" id="SM00382">
    <property type="entry name" value="AAA"/>
    <property type="match status" value="1"/>
</dbReference>
<sequence length="233" mass="25705">MQSPAIEIDRLGFAWRQGTDVLDIAELTVQRGERLFVQGRSGSGKSTLLSLMGGIVVPNRGQIRLLGQSMQELGAAARDRFRADHLGVIFQLFNLLPYLSVLENVLLPCHFSSVRRQRVLARAPSLEDEAVRLLQRLQLTQPELWGRQVSQLSIGQQQRVAAARALMGGPEIIIADEPTSALDAHSRDAFVDLLLQECAGQGTTLLFVSHDAALAPRFDRTLVLETVHPREAL</sequence>
<evidence type="ECO:0000259" key="4">
    <source>
        <dbReference type="PROSITE" id="PS50893"/>
    </source>
</evidence>
<protein>
    <submittedName>
        <fullName evidence="5">Methionine ABC transporter ATP-binding protein</fullName>
    </submittedName>
</protein>
<keyword evidence="1" id="KW-0813">Transport</keyword>
<dbReference type="EMBL" id="CP015839">
    <property type="protein sequence ID" value="ANG63698.1"/>
    <property type="molecule type" value="Genomic_DNA"/>
</dbReference>
<name>A0A1A9F1F1_9GAMM</name>
<dbReference type="Pfam" id="PF00005">
    <property type="entry name" value="ABC_tran"/>
    <property type="match status" value="1"/>
</dbReference>
<evidence type="ECO:0000256" key="1">
    <source>
        <dbReference type="ARBA" id="ARBA00022448"/>
    </source>
</evidence>
<dbReference type="Proteomes" id="UP000078070">
    <property type="component" value="Chromosome"/>
</dbReference>
<evidence type="ECO:0000256" key="3">
    <source>
        <dbReference type="ARBA" id="ARBA00022840"/>
    </source>
</evidence>
<dbReference type="Gene3D" id="3.40.50.300">
    <property type="entry name" value="P-loop containing nucleotide triphosphate hydrolases"/>
    <property type="match status" value="1"/>
</dbReference>
<proteinExistence type="predicted"/>
<dbReference type="OrthoDB" id="9802264at2"/>
<reference evidence="5 6" key="2">
    <citation type="journal article" date="2018" name="Int. J. Syst. Evol. Microbiol.">
        <title>Marinobacterium aestuarii sp. nov., a benzene-degrading marine bacterium isolated from estuary sediment.</title>
        <authorList>
            <person name="Bae S.S."/>
            <person name="Jung J."/>
            <person name="Chung D."/>
            <person name="Baek K."/>
        </authorList>
    </citation>
    <scope>NUCLEOTIDE SEQUENCE [LARGE SCALE GENOMIC DNA]</scope>
    <source>
        <strain evidence="5 6">ST58-10</strain>
    </source>
</reference>
<accession>A0A1A9F1F1</accession>
<dbReference type="AlphaFoldDB" id="A0A1A9F1F1"/>
<dbReference type="InterPro" id="IPR003439">
    <property type="entry name" value="ABC_transporter-like_ATP-bd"/>
</dbReference>
<dbReference type="PANTHER" id="PTHR24220:SF611">
    <property type="entry name" value="ATP-BINDING COMPONENT OF ABC TRANSPORTER-RELATED"/>
    <property type="match status" value="1"/>
</dbReference>
<keyword evidence="3 5" id="KW-0067">ATP-binding</keyword>
<dbReference type="InterPro" id="IPR015854">
    <property type="entry name" value="ABC_transpr_LolD-like"/>
</dbReference>
<dbReference type="STRING" id="1821621.A8C75_15225"/>
<dbReference type="CDD" id="cd03255">
    <property type="entry name" value="ABC_MJ0796_LolCDE_FtsE"/>
    <property type="match status" value="1"/>
</dbReference>
<gene>
    <name evidence="5" type="ORF">A8C75_15225</name>
</gene>
<dbReference type="PROSITE" id="PS50893">
    <property type="entry name" value="ABC_TRANSPORTER_2"/>
    <property type="match status" value="1"/>
</dbReference>
<dbReference type="SUPFAM" id="SSF52540">
    <property type="entry name" value="P-loop containing nucleoside triphosphate hydrolases"/>
    <property type="match status" value="1"/>
</dbReference>
<keyword evidence="2" id="KW-0547">Nucleotide-binding</keyword>
<dbReference type="GO" id="GO:0005886">
    <property type="term" value="C:plasma membrane"/>
    <property type="evidence" value="ECO:0007669"/>
    <property type="project" value="TreeGrafter"/>
</dbReference>
<dbReference type="GO" id="GO:0005524">
    <property type="term" value="F:ATP binding"/>
    <property type="evidence" value="ECO:0007669"/>
    <property type="project" value="UniProtKB-KW"/>
</dbReference>
<reference evidence="6" key="1">
    <citation type="submission" date="2016-05" db="EMBL/GenBank/DDBJ databases">
        <authorList>
            <person name="Baek K."/>
            <person name="Yang S.-J."/>
        </authorList>
    </citation>
    <scope>NUCLEOTIDE SEQUENCE [LARGE SCALE GENOMIC DNA]</scope>
    <source>
        <strain evidence="6">ST58-10</strain>
    </source>
</reference>
<dbReference type="GO" id="GO:0016887">
    <property type="term" value="F:ATP hydrolysis activity"/>
    <property type="evidence" value="ECO:0007669"/>
    <property type="project" value="InterPro"/>
</dbReference>
<dbReference type="PANTHER" id="PTHR24220">
    <property type="entry name" value="IMPORT ATP-BINDING PROTEIN"/>
    <property type="match status" value="1"/>
</dbReference>
<dbReference type="InterPro" id="IPR017911">
    <property type="entry name" value="MacB-like_ATP-bd"/>
</dbReference>
<keyword evidence="6" id="KW-1185">Reference proteome</keyword>
<dbReference type="InterPro" id="IPR027417">
    <property type="entry name" value="P-loop_NTPase"/>
</dbReference>
<evidence type="ECO:0000313" key="6">
    <source>
        <dbReference type="Proteomes" id="UP000078070"/>
    </source>
</evidence>
<evidence type="ECO:0000313" key="5">
    <source>
        <dbReference type="EMBL" id="ANG63698.1"/>
    </source>
</evidence>
<dbReference type="KEGG" id="mars:A8C75_15225"/>
<feature type="domain" description="ABC transporter" evidence="4">
    <location>
        <begin position="6"/>
        <end position="233"/>
    </location>
</feature>
<evidence type="ECO:0000256" key="2">
    <source>
        <dbReference type="ARBA" id="ARBA00022741"/>
    </source>
</evidence>